<evidence type="ECO:0000313" key="9">
    <source>
        <dbReference type="EMBL" id="MDN7795121.1"/>
    </source>
</evidence>
<accession>A0AAW7SZH5</accession>
<evidence type="ECO:0000256" key="5">
    <source>
        <dbReference type="PIRSR" id="PIRSR036492-1"/>
    </source>
</evidence>
<name>A0AAW7SZH5_BURVI</name>
<evidence type="ECO:0000256" key="7">
    <source>
        <dbReference type="RuleBase" id="RU003345"/>
    </source>
</evidence>
<feature type="active site" evidence="5 6">
    <location>
        <position position="210"/>
    </location>
</feature>
<dbReference type="InterPro" id="IPR016161">
    <property type="entry name" value="Ald_DH/histidinol_DH"/>
</dbReference>
<dbReference type="SUPFAM" id="SSF53720">
    <property type="entry name" value="ALDH-like"/>
    <property type="match status" value="1"/>
</dbReference>
<dbReference type="PIRSF" id="PIRSF036492">
    <property type="entry name" value="ALDH"/>
    <property type="match status" value="1"/>
</dbReference>
<dbReference type="InterPro" id="IPR016160">
    <property type="entry name" value="Ald_DH_CS_CYS"/>
</dbReference>
<dbReference type="EMBL" id="JAUJRV010000005">
    <property type="protein sequence ID" value="MDN7795121.1"/>
    <property type="molecule type" value="Genomic_DNA"/>
</dbReference>
<feature type="active site" evidence="5">
    <location>
        <position position="244"/>
    </location>
</feature>
<dbReference type="Gene3D" id="3.40.309.10">
    <property type="entry name" value="Aldehyde Dehydrogenase, Chain A, domain 2"/>
    <property type="match status" value="1"/>
</dbReference>
<gene>
    <name evidence="9" type="ORF">QZM33_09165</name>
</gene>
<dbReference type="InterPro" id="IPR016162">
    <property type="entry name" value="Ald_DH_N"/>
</dbReference>
<dbReference type="PROSITE" id="PS00687">
    <property type="entry name" value="ALDEHYDE_DEHYDR_GLU"/>
    <property type="match status" value="1"/>
</dbReference>
<dbReference type="InterPro" id="IPR029510">
    <property type="entry name" value="Ald_DH_CS_GLU"/>
</dbReference>
<dbReference type="Pfam" id="PF00171">
    <property type="entry name" value="Aldedh"/>
    <property type="match status" value="1"/>
</dbReference>
<dbReference type="GO" id="GO:0006081">
    <property type="term" value="P:aldehyde metabolic process"/>
    <property type="evidence" value="ECO:0007669"/>
    <property type="project" value="InterPro"/>
</dbReference>
<comment type="similarity">
    <text evidence="1 4 7">Belongs to the aldehyde dehydrogenase family.</text>
</comment>
<dbReference type="PANTHER" id="PTHR43570">
    <property type="entry name" value="ALDEHYDE DEHYDROGENASE"/>
    <property type="match status" value="1"/>
</dbReference>
<dbReference type="PROSITE" id="PS00070">
    <property type="entry name" value="ALDEHYDE_DEHYDR_CYS"/>
    <property type="match status" value="1"/>
</dbReference>
<dbReference type="AlphaFoldDB" id="A0AAW7SZH5"/>
<comment type="caution">
    <text evidence="9">The sequence shown here is derived from an EMBL/GenBank/DDBJ whole genome shotgun (WGS) entry which is preliminary data.</text>
</comment>
<dbReference type="Proteomes" id="UP001171620">
    <property type="component" value="Unassembled WGS sequence"/>
</dbReference>
<dbReference type="RefSeq" id="WP_198108716.1">
    <property type="nucleotide sequence ID" value="NZ_JAEDWX010000012.1"/>
</dbReference>
<proteinExistence type="inferred from homology"/>
<dbReference type="InterPro" id="IPR012394">
    <property type="entry name" value="Aldehyde_DH_NAD(P)"/>
</dbReference>
<organism evidence="9 10">
    <name type="scientific">Burkholderia vietnamiensis</name>
    <dbReference type="NCBI Taxonomy" id="60552"/>
    <lineage>
        <taxon>Bacteria</taxon>
        <taxon>Pseudomonadati</taxon>
        <taxon>Pseudomonadota</taxon>
        <taxon>Betaproteobacteria</taxon>
        <taxon>Burkholderiales</taxon>
        <taxon>Burkholderiaceae</taxon>
        <taxon>Burkholderia</taxon>
        <taxon>Burkholderia cepacia complex</taxon>
    </lineage>
</organism>
<dbReference type="PANTHER" id="PTHR43570:SF20">
    <property type="entry name" value="ALDEHYDE DEHYDROGENASE ALDX-RELATED"/>
    <property type="match status" value="1"/>
</dbReference>
<dbReference type="GO" id="GO:0005737">
    <property type="term" value="C:cytoplasm"/>
    <property type="evidence" value="ECO:0007669"/>
    <property type="project" value="TreeGrafter"/>
</dbReference>
<evidence type="ECO:0000256" key="1">
    <source>
        <dbReference type="ARBA" id="ARBA00009986"/>
    </source>
</evidence>
<dbReference type="InterPro" id="IPR016163">
    <property type="entry name" value="Ald_DH_C"/>
</dbReference>
<evidence type="ECO:0000256" key="2">
    <source>
        <dbReference type="ARBA" id="ARBA00023002"/>
    </source>
</evidence>
<dbReference type="GO" id="GO:0004029">
    <property type="term" value="F:aldehyde dehydrogenase (NAD+) activity"/>
    <property type="evidence" value="ECO:0007669"/>
    <property type="project" value="TreeGrafter"/>
</dbReference>
<evidence type="ECO:0000259" key="8">
    <source>
        <dbReference type="Pfam" id="PF00171"/>
    </source>
</evidence>
<feature type="domain" description="Aldehyde dehydrogenase" evidence="8">
    <location>
        <begin position="21"/>
        <end position="436"/>
    </location>
</feature>
<evidence type="ECO:0000256" key="3">
    <source>
        <dbReference type="ARBA" id="ARBA00023027"/>
    </source>
</evidence>
<dbReference type="CDD" id="cd07133">
    <property type="entry name" value="ALDH_CALDH_CalB"/>
    <property type="match status" value="1"/>
</dbReference>
<evidence type="ECO:0000256" key="4">
    <source>
        <dbReference type="PIRNR" id="PIRNR036492"/>
    </source>
</evidence>
<keyword evidence="3" id="KW-0520">NAD</keyword>
<sequence>MPITFIFEQQRLAFLEDMQPSLAARIDRLDRLEKLIVDHQEAWLTAISDDFRHRSRHETLLGDIFSSIALIRHTRRNIKRWMRPRKVATSLMYRPGRNVVLRQPLGVVGVVSPWNYPLYLALGPVAQALAAGNRVMLKPSELTPGFSALLQRAVAERFAPQEFAVITGDAAIGQAFTRMPFDHLLFTGSTPVGRRVAVAAAEQLTPVTLELGGKSPVIVDRSCDLRRTVPRMAYTKVFNAGQTCVAPDYALVPEELEAEFERAFVSSVTKMYPSLLDNPDYSCIVNERHRDRLNRLIEDAQAKGARVVTINPAGEAARDDDGKVLPTLIFGANDSMAVMQEEIFGPVLPVMRYRELSEAIAYVNAHDRPLALYWFGRDARSRDVVLNNTISGGVCINDCMRQVSQDDAPFGGVGASGIGSYHGEAGFVTFSKERTVYHRSDWTPMMALAAPYGVRLEKMLDRLRVLL</sequence>
<evidence type="ECO:0000313" key="10">
    <source>
        <dbReference type="Proteomes" id="UP001171620"/>
    </source>
</evidence>
<reference evidence="9" key="1">
    <citation type="submission" date="2023-07" db="EMBL/GenBank/DDBJ databases">
        <title>A collection of bacterial strains from the Burkholderia cepacia Research Laboratory and Repository.</title>
        <authorList>
            <person name="Lipuma J."/>
            <person name="Spilker T."/>
            <person name="Caverly L."/>
        </authorList>
    </citation>
    <scope>NUCLEOTIDE SEQUENCE</scope>
    <source>
        <strain evidence="9">AU44268</strain>
    </source>
</reference>
<evidence type="ECO:0000256" key="6">
    <source>
        <dbReference type="PROSITE-ProRule" id="PRU10007"/>
    </source>
</evidence>
<dbReference type="InterPro" id="IPR015590">
    <property type="entry name" value="Aldehyde_DH_dom"/>
</dbReference>
<dbReference type="Gene3D" id="3.40.605.10">
    <property type="entry name" value="Aldehyde Dehydrogenase, Chain A, domain 1"/>
    <property type="match status" value="1"/>
</dbReference>
<protein>
    <recommendedName>
        <fullName evidence="4">Aldehyde dehydrogenase</fullName>
    </recommendedName>
</protein>
<keyword evidence="2 4" id="KW-0560">Oxidoreductase</keyword>